<dbReference type="RefSeq" id="WP_109094373.1">
    <property type="nucleotide sequence ID" value="NZ_QETB01000006.1"/>
</dbReference>
<dbReference type="Proteomes" id="UP000245283">
    <property type="component" value="Unassembled WGS sequence"/>
</dbReference>
<dbReference type="AlphaFoldDB" id="A0A2V1K4J9"/>
<protein>
    <submittedName>
        <fullName evidence="3">Virion core protein</fullName>
    </submittedName>
</protein>
<dbReference type="CDD" id="cd03408">
    <property type="entry name" value="SPFH_like_u1"/>
    <property type="match status" value="1"/>
</dbReference>
<dbReference type="PANTHER" id="PTHR37826:SF2">
    <property type="entry name" value="ZINC-RIBBON DOMAIN-CONTAINING PROTEIN"/>
    <property type="match status" value="1"/>
</dbReference>
<sequence length="381" mass="41089">MGIIQAFTGALSGTFADQWKDIITAGYFTEYSVVAPGIHQQANNHRGVNSKGSADVITNGSKVFVPENTAAFIFSQAGIEDVITQAGGYEYWAGQPSIFSGEGFTAPIVKQTTERFRFGGQTSDQKYLAFVNLREIRGLKFGTRGPVVYHDSFYDADLEIMAFGTFSLRIVDPVAFVRNFLPANARYYAFDSPQARQQISSEFIQAFLVAVNSLSATHRISELPAQAGSIAELIADDSSALGSWITRYGLDVVQVGIESIEFSPESRNLVKQYASNKMNLSAFEAISQQASNIAAQQKVSQGVQDHGLGDGGGMLFGMNLAQAINPLTAAPVAPVAAASAPSPLLSLDEQIETIKKLKELVDVGILSQDEFEAKKKEVFGL</sequence>
<evidence type="ECO:0000259" key="2">
    <source>
        <dbReference type="Pfam" id="PF13421"/>
    </source>
</evidence>
<name>A0A2V1K4J9_9ACTO</name>
<dbReference type="OrthoDB" id="9764015at2"/>
<dbReference type="InterPro" id="IPR033880">
    <property type="entry name" value="SPFH_YdjI"/>
</dbReference>
<evidence type="ECO:0000259" key="1">
    <source>
        <dbReference type="Pfam" id="PF09851"/>
    </source>
</evidence>
<dbReference type="EMBL" id="QETB01000006">
    <property type="protein sequence ID" value="PWF24477.1"/>
    <property type="molecule type" value="Genomic_DNA"/>
</dbReference>
<evidence type="ECO:0000313" key="3">
    <source>
        <dbReference type="EMBL" id="PWF24477.1"/>
    </source>
</evidence>
<dbReference type="InterPro" id="IPR018649">
    <property type="entry name" value="SHOCT"/>
</dbReference>
<dbReference type="PANTHER" id="PTHR37826">
    <property type="entry name" value="FLOTILLIN BAND_7_5 DOMAIN PROTEIN"/>
    <property type="match status" value="1"/>
</dbReference>
<keyword evidence="4" id="KW-1185">Reference proteome</keyword>
<dbReference type="Pfam" id="PF13421">
    <property type="entry name" value="Band_7_1"/>
    <property type="match status" value="1"/>
</dbReference>
<feature type="domain" description="SPFH" evidence="2">
    <location>
        <begin position="56"/>
        <end position="274"/>
    </location>
</feature>
<accession>A0A2V1K4J9</accession>
<reference evidence="4" key="1">
    <citation type="submission" date="2018-05" db="EMBL/GenBank/DDBJ databases">
        <authorList>
            <person name="Li Y."/>
        </authorList>
    </citation>
    <scope>NUCLEOTIDE SEQUENCE [LARGE SCALE GENOMIC DNA]</scope>
    <source>
        <strain evidence="4">sk1b4</strain>
    </source>
</reference>
<comment type="caution">
    <text evidence="3">The sequence shown here is derived from an EMBL/GenBank/DDBJ whole genome shotgun (WGS) entry which is preliminary data.</text>
</comment>
<organism evidence="3 4">
    <name type="scientific">Ancrocorticia populi</name>
    <dbReference type="NCBI Taxonomy" id="2175228"/>
    <lineage>
        <taxon>Bacteria</taxon>
        <taxon>Bacillati</taxon>
        <taxon>Actinomycetota</taxon>
        <taxon>Actinomycetes</taxon>
        <taxon>Actinomycetales</taxon>
        <taxon>Actinomycetaceae</taxon>
        <taxon>Ancrocorticia</taxon>
    </lineage>
</organism>
<evidence type="ECO:0000313" key="4">
    <source>
        <dbReference type="Proteomes" id="UP000245283"/>
    </source>
</evidence>
<feature type="domain" description="SHOCT" evidence="1">
    <location>
        <begin position="353"/>
        <end position="377"/>
    </location>
</feature>
<gene>
    <name evidence="3" type="ORF">DD236_10580</name>
</gene>
<proteinExistence type="predicted"/>
<dbReference type="Pfam" id="PF09851">
    <property type="entry name" value="SHOCT"/>
    <property type="match status" value="1"/>
</dbReference>